<proteinExistence type="predicted"/>
<feature type="transmembrane region" description="Helical" evidence="1">
    <location>
        <begin position="9"/>
        <end position="26"/>
    </location>
</feature>
<keyword evidence="3" id="KW-1185">Reference proteome</keyword>
<evidence type="ECO:0000313" key="3">
    <source>
        <dbReference type="Proteomes" id="UP000695802"/>
    </source>
</evidence>
<feature type="transmembrane region" description="Helical" evidence="1">
    <location>
        <begin position="38"/>
        <end position="58"/>
    </location>
</feature>
<comment type="caution">
    <text evidence="2">The sequence shown here is derived from an EMBL/GenBank/DDBJ whole genome shotgun (WGS) entry which is preliminary data.</text>
</comment>
<accession>A0ABS3B8T5</accession>
<evidence type="ECO:0000256" key="1">
    <source>
        <dbReference type="SAM" id="Phobius"/>
    </source>
</evidence>
<dbReference type="EMBL" id="JAFIWB010000039">
    <property type="protein sequence ID" value="MBN6104745.1"/>
    <property type="molecule type" value="Genomic_DNA"/>
</dbReference>
<protein>
    <submittedName>
        <fullName evidence="2">Na+:solute symporter</fullName>
    </submittedName>
</protein>
<feature type="transmembrane region" description="Helical" evidence="1">
    <location>
        <begin position="65"/>
        <end position="82"/>
    </location>
</feature>
<keyword evidence="1" id="KW-1133">Transmembrane helix</keyword>
<feature type="transmembrane region" description="Helical" evidence="1">
    <location>
        <begin position="94"/>
        <end position="114"/>
    </location>
</feature>
<sequence>MLINRGRAVTYGLVAILGVVALQAFNSFACYQHGLREFLAALGMFLLVPLLPPIIALATANPLRAVGGCLLFAPWLGLAYYTDCVRPYTGGGASMIYVSVLFWGTPSSILGVLVTGPIMRMLGVSVAGARANAG</sequence>
<organism evidence="2 3">
    <name type="scientific">Xanthomonas bonasiae</name>
    <dbReference type="NCBI Taxonomy" id="2810351"/>
    <lineage>
        <taxon>Bacteria</taxon>
        <taxon>Pseudomonadati</taxon>
        <taxon>Pseudomonadota</taxon>
        <taxon>Gammaproteobacteria</taxon>
        <taxon>Lysobacterales</taxon>
        <taxon>Lysobacteraceae</taxon>
        <taxon>Xanthomonas</taxon>
    </lineage>
</organism>
<dbReference type="RefSeq" id="WP_206231073.1">
    <property type="nucleotide sequence ID" value="NZ_JAFIWB010000039.1"/>
</dbReference>
<evidence type="ECO:0000313" key="2">
    <source>
        <dbReference type="EMBL" id="MBN6104745.1"/>
    </source>
</evidence>
<name>A0ABS3B8T5_9XANT</name>
<gene>
    <name evidence="2" type="ORF">JR064_21510</name>
</gene>
<reference evidence="2 3" key="1">
    <citation type="submission" date="2021-02" db="EMBL/GenBank/DDBJ databases">
        <title>Taxonomically Unique Crown Gall-Associated Xanthomonas Stains Have Deficiency in Virulence Repertories.</title>
        <authorList>
            <person name="Mafakheri H."/>
            <person name="Taghavi S.M."/>
            <person name="Dimkic I."/>
            <person name="Nemanja K."/>
            <person name="Osdaghi E."/>
        </authorList>
    </citation>
    <scope>NUCLEOTIDE SEQUENCE [LARGE SCALE GENOMIC DNA]</scope>
    <source>
        <strain evidence="2 3">FX4</strain>
    </source>
</reference>
<dbReference type="Proteomes" id="UP000695802">
    <property type="component" value="Unassembled WGS sequence"/>
</dbReference>
<keyword evidence="1" id="KW-0812">Transmembrane</keyword>
<keyword evidence="1" id="KW-0472">Membrane</keyword>